<evidence type="ECO:0000313" key="2">
    <source>
        <dbReference type="EMBL" id="ADX94399.1"/>
    </source>
</evidence>
<keyword evidence="1" id="KW-0732">Signal</keyword>
<feature type="chain" id="PRO_5003264100" evidence="1">
    <location>
        <begin position="18"/>
        <end position="152"/>
    </location>
</feature>
<feature type="signal peptide" evidence="1">
    <location>
        <begin position="1"/>
        <end position="17"/>
    </location>
</feature>
<organism evidence="2">
    <name type="scientific">Solenopsis invicta</name>
    <name type="common">Red imported fire ant</name>
    <name type="synonym">Solenopsis wagneri</name>
    <dbReference type="NCBI Taxonomy" id="13686"/>
    <lineage>
        <taxon>Eukaryota</taxon>
        <taxon>Metazoa</taxon>
        <taxon>Ecdysozoa</taxon>
        <taxon>Arthropoda</taxon>
        <taxon>Hexapoda</taxon>
        <taxon>Insecta</taxon>
        <taxon>Pterygota</taxon>
        <taxon>Neoptera</taxon>
        <taxon>Endopterygota</taxon>
        <taxon>Hymenoptera</taxon>
        <taxon>Apocrita</taxon>
        <taxon>Aculeata</taxon>
        <taxon>Formicoidea</taxon>
        <taxon>Formicidae</taxon>
        <taxon>Myrmicinae</taxon>
        <taxon>Solenopsis</taxon>
    </lineage>
</organism>
<dbReference type="GeneID" id="105203006"/>
<evidence type="ECO:0000256" key="1">
    <source>
        <dbReference type="SAM" id="SignalP"/>
    </source>
</evidence>
<dbReference type="AlphaFoldDB" id="F1DI82"/>
<dbReference type="Gene3D" id="1.10.238.20">
    <property type="entry name" value="Pheromone/general odorant binding protein domain"/>
    <property type="match status" value="1"/>
</dbReference>
<dbReference type="EMBL" id="HQ853351">
    <property type="protein sequence ID" value="ADX94399.1"/>
    <property type="molecule type" value="mRNA"/>
</dbReference>
<dbReference type="GO" id="GO:0005549">
    <property type="term" value="F:odorant binding"/>
    <property type="evidence" value="ECO:0007669"/>
    <property type="project" value="InterPro"/>
</dbReference>
<protein>
    <submittedName>
        <fullName evidence="2">OBP2</fullName>
    </submittedName>
</protein>
<dbReference type="SUPFAM" id="SSF47565">
    <property type="entry name" value="Insect pheromone/odorant-binding proteins"/>
    <property type="match status" value="1"/>
</dbReference>
<proteinExistence type="evidence at transcript level"/>
<name>F1DI82_SOLIN</name>
<dbReference type="InterPro" id="IPR036728">
    <property type="entry name" value="PBP_GOBP_sf"/>
</dbReference>
<sequence>MEKVAFFVLALIAVVVANEIVEEMAKKFETDSATVQKCLDDTGITMEELGTSLKEWAELKDEDINEMTKQSLMKYVNFLACMMEKNEMMIDSKLVVDKIVESAQNDKDLLPPVPKEVLTECLTALNENSEISREDRVFGLMFCMMDGQTDKK</sequence>
<dbReference type="Pfam" id="PF01395">
    <property type="entry name" value="PBP_GOBP"/>
    <property type="match status" value="1"/>
</dbReference>
<dbReference type="OrthoDB" id="7552736at2759"/>
<reference evidence="2" key="1">
    <citation type="journal article" date="2011" name="PLoS ONE">
        <title>Odorant Binding Proteins of the Red Imported Fire Ant, Solenopsis invicta: An Example of the Problems Facing the Analysis of Widely Divergent Proteins.</title>
        <authorList>
            <person name="Gotzek D."/>
            <person name="Robertson H.M."/>
            <person name="Wurm Y."/>
            <person name="Shoemaker D."/>
        </authorList>
    </citation>
    <scope>NUCLEOTIDE SEQUENCE</scope>
</reference>
<accession>F1DI82</accession>
<dbReference type="KEGG" id="soc:105203006"/>
<dbReference type="RefSeq" id="XP_025996853.1">
    <property type="nucleotide sequence ID" value="XM_026141068.2"/>
</dbReference>
<feature type="non-terminal residue" evidence="2">
    <location>
        <position position="152"/>
    </location>
</feature>
<dbReference type="InterPro" id="IPR006170">
    <property type="entry name" value="PBP/GOBP"/>
</dbReference>